<dbReference type="RefSeq" id="XP_025553647.1">
    <property type="nucleotide sequence ID" value="XM_025690985.1"/>
</dbReference>
<name>A0A395I4H6_ASPHC</name>
<dbReference type="GeneID" id="37195274"/>
<accession>A0A395I4H6</accession>
<protein>
    <submittedName>
        <fullName evidence="1">Uncharacterized protein</fullName>
    </submittedName>
</protein>
<dbReference type="EMBL" id="KZ824274">
    <property type="protein sequence ID" value="RAL14493.1"/>
    <property type="molecule type" value="Genomic_DNA"/>
</dbReference>
<dbReference type="AlphaFoldDB" id="A0A395I4H6"/>
<evidence type="ECO:0000313" key="2">
    <source>
        <dbReference type="Proteomes" id="UP000248961"/>
    </source>
</evidence>
<dbReference type="Proteomes" id="UP000248961">
    <property type="component" value="Unassembled WGS sequence"/>
</dbReference>
<proteinExistence type="predicted"/>
<dbReference type="PROSITE" id="PS51257">
    <property type="entry name" value="PROKAR_LIPOPROTEIN"/>
    <property type="match status" value="1"/>
</dbReference>
<gene>
    <name evidence="1" type="ORF">BO97DRAFT_271204</name>
</gene>
<sequence length="129" mass="14136">MRLTLGSGSTVSQGCWYTGRKAKGGRNRTLRSRSRSRLLQALVLDVSLWNVVRGTSPGVLEEVFAALGSEEAAIYDSGHLRGFLLLDSFPVSSIERSHCSFHARVPASSSELLSFCSVRILIFLTIYLS</sequence>
<dbReference type="VEuPathDB" id="FungiDB:BO97DRAFT_271204"/>
<keyword evidence="2" id="KW-1185">Reference proteome</keyword>
<reference evidence="1 2" key="1">
    <citation type="submission" date="2018-02" db="EMBL/GenBank/DDBJ databases">
        <title>The genomes of Aspergillus section Nigri reveals drivers in fungal speciation.</title>
        <authorList>
            <consortium name="DOE Joint Genome Institute"/>
            <person name="Vesth T.C."/>
            <person name="Nybo J."/>
            <person name="Theobald S."/>
            <person name="Brandl J."/>
            <person name="Frisvad J.C."/>
            <person name="Nielsen K.F."/>
            <person name="Lyhne E.K."/>
            <person name="Kogle M.E."/>
            <person name="Kuo A."/>
            <person name="Riley R."/>
            <person name="Clum A."/>
            <person name="Nolan M."/>
            <person name="Lipzen A."/>
            <person name="Salamov A."/>
            <person name="Henrissat B."/>
            <person name="Wiebenga A."/>
            <person name="De vries R.P."/>
            <person name="Grigoriev I.V."/>
            <person name="Mortensen U.H."/>
            <person name="Andersen M.R."/>
            <person name="Baker S.E."/>
        </authorList>
    </citation>
    <scope>NUCLEOTIDE SEQUENCE [LARGE SCALE GENOMIC DNA]</scope>
    <source>
        <strain evidence="1 2">CBS 101889</strain>
    </source>
</reference>
<organism evidence="1 2">
    <name type="scientific">Aspergillus homomorphus (strain CBS 101889)</name>
    <dbReference type="NCBI Taxonomy" id="1450537"/>
    <lineage>
        <taxon>Eukaryota</taxon>
        <taxon>Fungi</taxon>
        <taxon>Dikarya</taxon>
        <taxon>Ascomycota</taxon>
        <taxon>Pezizomycotina</taxon>
        <taxon>Eurotiomycetes</taxon>
        <taxon>Eurotiomycetidae</taxon>
        <taxon>Eurotiales</taxon>
        <taxon>Aspergillaceae</taxon>
        <taxon>Aspergillus</taxon>
        <taxon>Aspergillus subgen. Circumdati</taxon>
    </lineage>
</organism>
<evidence type="ECO:0000313" key="1">
    <source>
        <dbReference type="EMBL" id="RAL14493.1"/>
    </source>
</evidence>